<dbReference type="Proteomes" id="UP000594638">
    <property type="component" value="Unassembled WGS sequence"/>
</dbReference>
<evidence type="ECO:0000313" key="2">
    <source>
        <dbReference type="Proteomes" id="UP000594638"/>
    </source>
</evidence>
<evidence type="ECO:0000313" key="1">
    <source>
        <dbReference type="EMBL" id="CAA2990587.1"/>
    </source>
</evidence>
<dbReference type="EMBL" id="CACTIH010004328">
    <property type="protein sequence ID" value="CAA2990587.1"/>
    <property type="molecule type" value="Genomic_DNA"/>
</dbReference>
<comment type="caution">
    <text evidence="1">The sequence shown here is derived from an EMBL/GenBank/DDBJ whole genome shotgun (WGS) entry which is preliminary data.</text>
</comment>
<dbReference type="AlphaFoldDB" id="A0A8S0SGD0"/>
<reference evidence="1 2" key="1">
    <citation type="submission" date="2019-12" db="EMBL/GenBank/DDBJ databases">
        <authorList>
            <person name="Alioto T."/>
            <person name="Alioto T."/>
            <person name="Gomez Garrido J."/>
        </authorList>
    </citation>
    <scope>NUCLEOTIDE SEQUENCE [LARGE SCALE GENOMIC DNA]</scope>
</reference>
<organism evidence="1 2">
    <name type="scientific">Olea europaea subsp. europaea</name>
    <dbReference type="NCBI Taxonomy" id="158383"/>
    <lineage>
        <taxon>Eukaryota</taxon>
        <taxon>Viridiplantae</taxon>
        <taxon>Streptophyta</taxon>
        <taxon>Embryophyta</taxon>
        <taxon>Tracheophyta</taxon>
        <taxon>Spermatophyta</taxon>
        <taxon>Magnoliopsida</taxon>
        <taxon>eudicotyledons</taxon>
        <taxon>Gunneridae</taxon>
        <taxon>Pentapetalae</taxon>
        <taxon>asterids</taxon>
        <taxon>lamiids</taxon>
        <taxon>Lamiales</taxon>
        <taxon>Oleaceae</taxon>
        <taxon>Oleeae</taxon>
        <taxon>Olea</taxon>
    </lineage>
</organism>
<sequence>KEITVNTALEALENICFAVRGLRGMSELFGEYLIVGGESSAKDGSKDEKGKNELVH</sequence>
<name>A0A8S0SGD0_OLEEU</name>
<protein>
    <submittedName>
        <fullName evidence="1">Uncharacterized protein</fullName>
    </submittedName>
</protein>
<accession>A0A8S0SGD0</accession>
<dbReference type="Gramene" id="OE9A120469T1">
    <property type="protein sequence ID" value="OE9A120469C1"/>
    <property type="gene ID" value="OE9A120469"/>
</dbReference>
<proteinExistence type="predicted"/>
<gene>
    <name evidence="1" type="ORF">OLEA9_A120469</name>
</gene>
<feature type="non-terminal residue" evidence="1">
    <location>
        <position position="1"/>
    </location>
</feature>
<keyword evidence="2" id="KW-1185">Reference proteome</keyword>